<protein>
    <submittedName>
        <fullName evidence="1">YuzD family protein</fullName>
    </submittedName>
</protein>
<sequence>MNIEVYGAEVLCPSCVNMPSSKETQEWLSAALLRKYPDQAIEVSYIDIYNPDLEGAKKDMAEKVRNDEYFYPLVVINGNVVGEGSPRLKTICEELEKLGFVKGA</sequence>
<dbReference type="SUPFAM" id="SSF52833">
    <property type="entry name" value="Thioredoxin-like"/>
    <property type="match status" value="1"/>
</dbReference>
<keyword evidence="2" id="KW-1185">Reference proteome</keyword>
<proteinExistence type="predicted"/>
<dbReference type="InterPro" id="IPR009190">
    <property type="entry name" value="DUF1462"/>
</dbReference>
<name>A0ABS5LIU1_9BACI</name>
<organism evidence="1 2">
    <name type="scientific">Metabacillus flavus</name>
    <dbReference type="NCBI Taxonomy" id="2823519"/>
    <lineage>
        <taxon>Bacteria</taxon>
        <taxon>Bacillati</taxon>
        <taxon>Bacillota</taxon>
        <taxon>Bacilli</taxon>
        <taxon>Bacillales</taxon>
        <taxon>Bacillaceae</taxon>
        <taxon>Metabacillus</taxon>
    </lineage>
</organism>
<dbReference type="Gene3D" id="3.40.30.30">
    <property type="entry name" value="Hypothetical protein sa0798"/>
    <property type="match status" value="1"/>
</dbReference>
<dbReference type="InterPro" id="IPR038218">
    <property type="entry name" value="YuzD-like_sp"/>
</dbReference>
<dbReference type="InterPro" id="IPR036249">
    <property type="entry name" value="Thioredoxin-like_sf"/>
</dbReference>
<comment type="caution">
    <text evidence="1">The sequence shown here is derived from an EMBL/GenBank/DDBJ whole genome shotgun (WGS) entry which is preliminary data.</text>
</comment>
<accession>A0ABS5LIU1</accession>
<dbReference type="EMBL" id="JAGVRK010000001">
    <property type="protein sequence ID" value="MBS2970398.1"/>
    <property type="molecule type" value="Genomic_DNA"/>
</dbReference>
<evidence type="ECO:0000313" key="2">
    <source>
        <dbReference type="Proteomes" id="UP000682403"/>
    </source>
</evidence>
<reference evidence="1 2" key="1">
    <citation type="submission" date="2021-04" db="EMBL/GenBank/DDBJ databases">
        <title>Metabacillus sp. strain KIGAM252 whole genome sequence.</title>
        <authorList>
            <person name="Seo M.-J."/>
            <person name="Cho E.-S."/>
            <person name="Hwang C.Y."/>
            <person name="Yoon D.J."/>
        </authorList>
    </citation>
    <scope>NUCLEOTIDE SEQUENCE [LARGE SCALE GENOMIC DNA]</scope>
    <source>
        <strain evidence="1 2">KIGAM252</strain>
    </source>
</reference>
<gene>
    <name evidence="1" type="ORF">J9317_16750</name>
</gene>
<dbReference type="PIRSF" id="PIRSF010603">
    <property type="entry name" value="UCP010603"/>
    <property type="match status" value="1"/>
</dbReference>
<evidence type="ECO:0000313" key="1">
    <source>
        <dbReference type="EMBL" id="MBS2970398.1"/>
    </source>
</evidence>
<dbReference type="Proteomes" id="UP000682403">
    <property type="component" value="Unassembled WGS sequence"/>
</dbReference>
<dbReference type="RefSeq" id="WP_211560568.1">
    <property type="nucleotide sequence ID" value="NZ_JAGVRK010000001.1"/>
</dbReference>
<dbReference type="Pfam" id="PF07315">
    <property type="entry name" value="DUF1462"/>
    <property type="match status" value="1"/>
</dbReference>